<comment type="caution">
    <text evidence="2">The sequence shown here is derived from an EMBL/GenBank/DDBJ whole genome shotgun (WGS) entry which is preliminary data.</text>
</comment>
<accession>A0A4Z2IDS2</accession>
<feature type="region of interest" description="Disordered" evidence="1">
    <location>
        <begin position="42"/>
        <end position="75"/>
    </location>
</feature>
<gene>
    <name evidence="2" type="ORF">EYF80_013637</name>
</gene>
<sequence>MKQHEPGRERYVDDTGSSSFRPAAFSSDGFNFSSSMADVLVPAGSLEQEKPPLFRSPPEEAGDGERRPPAALPPVGSEIQRRFVLHVSQHRVSARLAKEVGDGGVLSPHCEMQGSAAVKHGSIHIGSPAEQQLH</sequence>
<reference evidence="2 3" key="1">
    <citation type="submission" date="2019-03" db="EMBL/GenBank/DDBJ databases">
        <title>First draft genome of Liparis tanakae, snailfish: a comprehensive survey of snailfish specific genes.</title>
        <authorList>
            <person name="Kim W."/>
            <person name="Song I."/>
            <person name="Jeong J.-H."/>
            <person name="Kim D."/>
            <person name="Kim S."/>
            <person name="Ryu S."/>
            <person name="Song J.Y."/>
            <person name="Lee S.K."/>
        </authorList>
    </citation>
    <scope>NUCLEOTIDE SEQUENCE [LARGE SCALE GENOMIC DNA]</scope>
    <source>
        <tissue evidence="2">Muscle</tissue>
    </source>
</reference>
<evidence type="ECO:0000256" key="1">
    <source>
        <dbReference type="SAM" id="MobiDB-lite"/>
    </source>
</evidence>
<dbReference type="Proteomes" id="UP000314294">
    <property type="component" value="Unassembled WGS sequence"/>
</dbReference>
<organism evidence="2 3">
    <name type="scientific">Liparis tanakae</name>
    <name type="common">Tanaka's snailfish</name>
    <dbReference type="NCBI Taxonomy" id="230148"/>
    <lineage>
        <taxon>Eukaryota</taxon>
        <taxon>Metazoa</taxon>
        <taxon>Chordata</taxon>
        <taxon>Craniata</taxon>
        <taxon>Vertebrata</taxon>
        <taxon>Euteleostomi</taxon>
        <taxon>Actinopterygii</taxon>
        <taxon>Neopterygii</taxon>
        <taxon>Teleostei</taxon>
        <taxon>Neoteleostei</taxon>
        <taxon>Acanthomorphata</taxon>
        <taxon>Eupercaria</taxon>
        <taxon>Perciformes</taxon>
        <taxon>Cottioidei</taxon>
        <taxon>Cottales</taxon>
        <taxon>Liparidae</taxon>
        <taxon>Liparis</taxon>
    </lineage>
</organism>
<feature type="region of interest" description="Disordered" evidence="1">
    <location>
        <begin position="1"/>
        <end position="24"/>
    </location>
</feature>
<dbReference type="AlphaFoldDB" id="A0A4Z2IDS2"/>
<evidence type="ECO:0000313" key="3">
    <source>
        <dbReference type="Proteomes" id="UP000314294"/>
    </source>
</evidence>
<name>A0A4Z2IDS2_9TELE</name>
<proteinExistence type="predicted"/>
<keyword evidence="3" id="KW-1185">Reference proteome</keyword>
<protein>
    <submittedName>
        <fullName evidence="2">Uncharacterized protein</fullName>
    </submittedName>
</protein>
<dbReference type="EMBL" id="SRLO01000096">
    <property type="protein sequence ID" value="TNN76106.1"/>
    <property type="molecule type" value="Genomic_DNA"/>
</dbReference>
<evidence type="ECO:0000313" key="2">
    <source>
        <dbReference type="EMBL" id="TNN76106.1"/>
    </source>
</evidence>
<feature type="compositionally biased region" description="Basic and acidic residues" evidence="1">
    <location>
        <begin position="1"/>
        <end position="13"/>
    </location>
</feature>